<reference evidence="4 5" key="1">
    <citation type="journal article" date="2017" name="PLoS Biol.">
        <title>The sea cucumber genome provides insights into morphological evolution and visceral regeneration.</title>
        <authorList>
            <person name="Zhang X."/>
            <person name="Sun L."/>
            <person name="Yuan J."/>
            <person name="Sun Y."/>
            <person name="Gao Y."/>
            <person name="Zhang L."/>
            <person name="Li S."/>
            <person name="Dai H."/>
            <person name="Hamel J.F."/>
            <person name="Liu C."/>
            <person name="Yu Y."/>
            <person name="Liu S."/>
            <person name="Lin W."/>
            <person name="Guo K."/>
            <person name="Jin S."/>
            <person name="Xu P."/>
            <person name="Storey K.B."/>
            <person name="Huan P."/>
            <person name="Zhang T."/>
            <person name="Zhou Y."/>
            <person name="Zhang J."/>
            <person name="Lin C."/>
            <person name="Li X."/>
            <person name="Xing L."/>
            <person name="Huo D."/>
            <person name="Sun M."/>
            <person name="Wang L."/>
            <person name="Mercier A."/>
            <person name="Li F."/>
            <person name="Yang H."/>
            <person name="Xiang J."/>
        </authorList>
    </citation>
    <scope>NUCLEOTIDE SEQUENCE [LARGE SCALE GENOMIC DNA]</scope>
    <source>
        <strain evidence="4">Shaxun</strain>
        <tissue evidence="4">Muscle</tissue>
    </source>
</reference>
<feature type="region of interest" description="Disordered" evidence="2">
    <location>
        <begin position="114"/>
        <end position="153"/>
    </location>
</feature>
<feature type="region of interest" description="Disordered" evidence="2">
    <location>
        <begin position="41"/>
        <end position="62"/>
    </location>
</feature>
<organism evidence="4 5">
    <name type="scientific">Stichopus japonicus</name>
    <name type="common">Sea cucumber</name>
    <dbReference type="NCBI Taxonomy" id="307972"/>
    <lineage>
        <taxon>Eukaryota</taxon>
        <taxon>Metazoa</taxon>
        <taxon>Echinodermata</taxon>
        <taxon>Eleutherozoa</taxon>
        <taxon>Echinozoa</taxon>
        <taxon>Holothuroidea</taxon>
        <taxon>Aspidochirotacea</taxon>
        <taxon>Aspidochirotida</taxon>
        <taxon>Stichopodidae</taxon>
        <taxon>Apostichopus</taxon>
    </lineage>
</organism>
<sequence length="460" mass="53485">MLQQILDDMYIDPEVLAELSEEQTQYLLQDERGQIRRYMEWSEREEKKPQSPSKKKSHKKINWKQGADGDIWVWVMGDHRNDRPYEELLENSRRLEANRLAEEELRIQRINKATTRRTREKVESRGGSKEEETEGGRGQTSQGETDLEQKRRKAEEAAIYASLKEANLAKEQEKRLEQQRREAERKGKELREKEIALKAARVSGEFLLCTREKANEYAKSQEDLKRQVSQRTEDLYMSASEVRADQVRMAENEKDKVEQIWQVQLRKIKLADKERARVAKRARDEVRKSRCNSQDMDGLKLDELLKKNAKINKTSSNASLSKKPTCRADVISWYKNDQFPKGAGIKKGSKIPEVWFHGCINRTEAGTLLKDKRSGSFLVRLSEKVWGYALSYKDDSRVKHFLIDATGVNYQFFGTDQISHTSLGELVKYHKERPITFTGQEILTDSCGQSTSPPDYQELM</sequence>
<gene>
    <name evidence="4" type="ORF">BSL78_22171</name>
</gene>
<dbReference type="PANTHER" id="PTHR14388">
    <property type="entry name" value="T CELL-SPECIFIC ADAPTER PROTEIN TSAD"/>
    <property type="match status" value="1"/>
</dbReference>
<dbReference type="OrthoDB" id="10003345at2759"/>
<dbReference type="Gene3D" id="3.30.505.10">
    <property type="entry name" value="SH2 domain"/>
    <property type="match status" value="1"/>
</dbReference>
<evidence type="ECO:0000256" key="2">
    <source>
        <dbReference type="SAM" id="MobiDB-lite"/>
    </source>
</evidence>
<dbReference type="InterPro" id="IPR036860">
    <property type="entry name" value="SH2_dom_sf"/>
</dbReference>
<dbReference type="InterPro" id="IPR000980">
    <property type="entry name" value="SH2"/>
</dbReference>
<dbReference type="SUPFAM" id="SSF55550">
    <property type="entry name" value="SH2 domain"/>
    <property type="match status" value="1"/>
</dbReference>
<feature type="compositionally biased region" description="Basic residues" evidence="2">
    <location>
        <begin position="53"/>
        <end position="62"/>
    </location>
</feature>
<evidence type="ECO:0000313" key="4">
    <source>
        <dbReference type="EMBL" id="PIK40984.1"/>
    </source>
</evidence>
<keyword evidence="5" id="KW-1185">Reference proteome</keyword>
<evidence type="ECO:0000256" key="1">
    <source>
        <dbReference type="PROSITE-ProRule" id="PRU00191"/>
    </source>
</evidence>
<dbReference type="EMBL" id="MRZV01001064">
    <property type="protein sequence ID" value="PIK40984.1"/>
    <property type="molecule type" value="Genomic_DNA"/>
</dbReference>
<protein>
    <submittedName>
        <fullName evidence="4">Putative SH2 domain-containing protein 4B</fullName>
    </submittedName>
</protein>
<feature type="compositionally biased region" description="Basic and acidic residues" evidence="2">
    <location>
        <begin position="120"/>
        <end position="130"/>
    </location>
</feature>
<dbReference type="Proteomes" id="UP000230750">
    <property type="component" value="Unassembled WGS sequence"/>
</dbReference>
<keyword evidence="1" id="KW-0727">SH2 domain</keyword>
<feature type="region of interest" description="Disordered" evidence="2">
    <location>
        <begin position="170"/>
        <end position="189"/>
    </location>
</feature>
<evidence type="ECO:0000313" key="5">
    <source>
        <dbReference type="Proteomes" id="UP000230750"/>
    </source>
</evidence>
<dbReference type="PANTHER" id="PTHR14388:SF17">
    <property type="entry name" value="SH2 DOMAIN-CONTAINING PROTEIN"/>
    <property type="match status" value="1"/>
</dbReference>
<name>A0A2G8JZ37_STIJA</name>
<dbReference type="STRING" id="307972.A0A2G8JZ37"/>
<proteinExistence type="predicted"/>
<dbReference type="SMART" id="SM00252">
    <property type="entry name" value="SH2"/>
    <property type="match status" value="1"/>
</dbReference>
<evidence type="ECO:0000259" key="3">
    <source>
        <dbReference type="PROSITE" id="PS50001"/>
    </source>
</evidence>
<dbReference type="PROSITE" id="PS50001">
    <property type="entry name" value="SH2"/>
    <property type="match status" value="1"/>
</dbReference>
<comment type="caution">
    <text evidence="4">The sequence shown here is derived from an EMBL/GenBank/DDBJ whole genome shotgun (WGS) entry which is preliminary data.</text>
</comment>
<dbReference type="AlphaFoldDB" id="A0A2G8JZ37"/>
<feature type="domain" description="SH2" evidence="3">
    <location>
        <begin position="355"/>
        <end position="447"/>
    </location>
</feature>
<dbReference type="PRINTS" id="PR00401">
    <property type="entry name" value="SH2DOMAIN"/>
</dbReference>
<dbReference type="Pfam" id="PF00017">
    <property type="entry name" value="SH2"/>
    <property type="match status" value="1"/>
</dbReference>
<accession>A0A2G8JZ37</accession>
<dbReference type="GO" id="GO:0005737">
    <property type="term" value="C:cytoplasm"/>
    <property type="evidence" value="ECO:0007669"/>
    <property type="project" value="TreeGrafter"/>
</dbReference>